<keyword evidence="2" id="KW-1185">Reference proteome</keyword>
<name>A0ACC2X0I7_9TREE</name>
<sequence length="714" mass="79572">MERRRIELEEKRRKLEEMKRAREERMAATAALRRPVPATPSTDRYTRDIPAASTRGNRQQVDDLLNNILGQPQPIHGSASTPSVSRPGSALSGTYQNKIPSATYRNQATQNIPEVSPRDEPSSDTNVAAQSDAAKQASTTNGTPGRVPDEQHSGNRAVHYVDAQQELFELPPKIERVTYSRGVQTLDLPADDDEASTERDQESNQAGRETEEELRKRLEAEFEVEKERLEKQIQELVEEEKKRSKKAQVKELTEEEKLEILAAPDFSRFLEDSGKIIQRALSDGYDYIRDYAIGGEELLESDNPHAVKSVCVFMDDRWTSNRSVTDLDWSSKFPELVAASYNKNLKALQDPDGVVAIWNMHLRERPEFVFHSQSDVLSVAFSPTHPNLVFGGTYAGQVMMWDTRSNHLPVLKTPLSAGGHTYPIYSMQFVGSHNAHNLITGSTDGTMCAWTGDMLSVPQETVELSHQGHYSKTREVSITCLDFPDNETGTFWVGTEEGGIYVADRFDRAGQKSGINAREIYRAHSAPVTSVDFHPLKGSIDFSDLFLSTSVDWTVKLWRAKPGSKPSNGLPRVNSTGGQTTNVPPIYSFEESSDYVFDAKWHPNHPAVFGTVSGDGQFEIWNLNADTETSDQVLQLQVPISSFTVGTGRAINKLAWEKKDGRYAALGTSDGLLHIYDVGSDITNPKEHEWHDFQKAVQTLKQAGQTTSLSSLAV</sequence>
<proteinExistence type="predicted"/>
<protein>
    <submittedName>
        <fullName evidence="1">Uncharacterized protein</fullName>
    </submittedName>
</protein>
<accession>A0ACC2X0I7</accession>
<comment type="caution">
    <text evidence="1">The sequence shown here is derived from an EMBL/GenBank/DDBJ whole genome shotgun (WGS) entry which is preliminary data.</text>
</comment>
<dbReference type="Proteomes" id="UP001234202">
    <property type="component" value="Unassembled WGS sequence"/>
</dbReference>
<evidence type="ECO:0000313" key="2">
    <source>
        <dbReference type="Proteomes" id="UP001234202"/>
    </source>
</evidence>
<evidence type="ECO:0000313" key="1">
    <source>
        <dbReference type="EMBL" id="KAJ9116267.1"/>
    </source>
</evidence>
<gene>
    <name evidence="1" type="ORF">QFC24_006784</name>
</gene>
<reference evidence="1" key="1">
    <citation type="submission" date="2023-04" db="EMBL/GenBank/DDBJ databases">
        <title>Draft Genome sequencing of Naganishia species isolated from polar environments using Oxford Nanopore Technology.</title>
        <authorList>
            <person name="Leo P."/>
            <person name="Venkateswaran K."/>
        </authorList>
    </citation>
    <scope>NUCLEOTIDE SEQUENCE</scope>
    <source>
        <strain evidence="1">DBVPG 5303</strain>
    </source>
</reference>
<organism evidence="1 2">
    <name type="scientific">Naganishia onofrii</name>
    <dbReference type="NCBI Taxonomy" id="1851511"/>
    <lineage>
        <taxon>Eukaryota</taxon>
        <taxon>Fungi</taxon>
        <taxon>Dikarya</taxon>
        <taxon>Basidiomycota</taxon>
        <taxon>Agaricomycotina</taxon>
        <taxon>Tremellomycetes</taxon>
        <taxon>Filobasidiales</taxon>
        <taxon>Filobasidiaceae</taxon>
        <taxon>Naganishia</taxon>
    </lineage>
</organism>
<dbReference type="EMBL" id="JASBWV010000038">
    <property type="protein sequence ID" value="KAJ9116267.1"/>
    <property type="molecule type" value="Genomic_DNA"/>
</dbReference>